<proteinExistence type="predicted"/>
<evidence type="ECO:0000313" key="2">
    <source>
        <dbReference type="Proteomes" id="UP001187682"/>
    </source>
</evidence>
<dbReference type="AlphaFoldDB" id="A0AAE8N1J3"/>
<keyword evidence="2" id="KW-1185">Reference proteome</keyword>
<dbReference type="Proteomes" id="UP001187682">
    <property type="component" value="Unassembled WGS sequence"/>
</dbReference>
<gene>
    <name evidence="1" type="ORF">DNG_05799</name>
</gene>
<comment type="caution">
    <text evidence="1">The sequence shown here is derived from an EMBL/GenBank/DDBJ whole genome shotgun (WGS) entry which is preliminary data.</text>
</comment>
<accession>A0AAE8N1J3</accession>
<sequence length="277" mass="31259">LLGHIRAIYIPIAQVSSKDYPHLSTWVQVNFAIDRNLPVWRGGDHFDAHKTSKLEGLGVWSIAALGLNIRGLVDLLTIPRQFRSTDPYKARLIKIVPDKDLMTVPVSKSYPDSDDFSWKTIQEAHSGLDLMWKQPEKGSWFESFTKNAMVFAIGFIPGPGPFLAIAFSLTWTALRDEEAFWEELSLWAPAVKFTEEFRKDFREGLVQMREYTNPQWLETGKDTRVGKLNGKVVPIEETSFEEAEKTLKESGTMPTVFDPAKKDIGSEKVVAEIAAVA</sequence>
<reference evidence="1" key="1">
    <citation type="submission" date="2018-03" db="EMBL/GenBank/DDBJ databases">
        <authorList>
            <person name="Guldener U."/>
        </authorList>
    </citation>
    <scope>NUCLEOTIDE SEQUENCE</scope>
</reference>
<organism evidence="1 2">
    <name type="scientific">Cephalotrichum gorgonifer</name>
    <dbReference type="NCBI Taxonomy" id="2041049"/>
    <lineage>
        <taxon>Eukaryota</taxon>
        <taxon>Fungi</taxon>
        <taxon>Dikarya</taxon>
        <taxon>Ascomycota</taxon>
        <taxon>Pezizomycotina</taxon>
        <taxon>Sordariomycetes</taxon>
        <taxon>Hypocreomycetidae</taxon>
        <taxon>Microascales</taxon>
        <taxon>Microascaceae</taxon>
        <taxon>Cephalotrichum</taxon>
    </lineage>
</organism>
<protein>
    <submittedName>
        <fullName evidence="1">Uncharacterized protein</fullName>
    </submittedName>
</protein>
<name>A0AAE8N1J3_9PEZI</name>
<evidence type="ECO:0000313" key="1">
    <source>
        <dbReference type="EMBL" id="SPO03117.1"/>
    </source>
</evidence>
<dbReference type="EMBL" id="ONZQ02000007">
    <property type="protein sequence ID" value="SPO03117.1"/>
    <property type="molecule type" value="Genomic_DNA"/>
</dbReference>
<feature type="non-terminal residue" evidence="1">
    <location>
        <position position="1"/>
    </location>
</feature>